<reference evidence="1" key="1">
    <citation type="submission" date="2021-09" db="EMBL/GenBank/DDBJ databases">
        <title>Genome analysis of Fictibacillus sp. KIGAM418 isolated from marine sediment.</title>
        <authorList>
            <person name="Seo M.-J."/>
            <person name="Cho E.-S."/>
            <person name="Hwang C.Y."/>
        </authorList>
    </citation>
    <scope>NUCLEOTIDE SEQUENCE</scope>
    <source>
        <strain evidence="1">KIGAM418</strain>
    </source>
</reference>
<organism evidence="1 2">
    <name type="scientific">Fictibacillus marinisediminis</name>
    <dbReference type="NCBI Taxonomy" id="2878389"/>
    <lineage>
        <taxon>Bacteria</taxon>
        <taxon>Bacillati</taxon>
        <taxon>Bacillota</taxon>
        <taxon>Bacilli</taxon>
        <taxon>Bacillales</taxon>
        <taxon>Fictibacillaceae</taxon>
        <taxon>Fictibacillus</taxon>
    </lineage>
</organism>
<evidence type="ECO:0000313" key="2">
    <source>
        <dbReference type="Proteomes" id="UP001139011"/>
    </source>
</evidence>
<dbReference type="EMBL" id="JAIWJX010000002">
    <property type="protein sequence ID" value="MCK6255350.1"/>
    <property type="molecule type" value="Genomic_DNA"/>
</dbReference>
<keyword evidence="2" id="KW-1185">Reference proteome</keyword>
<gene>
    <name evidence="1" type="ORF">LCY76_01735</name>
</gene>
<proteinExistence type="predicted"/>
<sequence>MNRVSLSIDELIYGFYSEGLFEQAIGLRQTYFEELNDEQFELVLQTSCRSLLSKELLMYDEHNHRFQLTEESSSLIKSVNYSPLSLKLSRFEADGGQGSISIHLSGRKCICHSVIHEGQVHVFEMLSQGEILLKLKEYFSLKDTGNGPDKILELKQEEFEEMLTLAEQEPSNLEAYLCTLSSHNEASIFANAVSYNHGKMNSMLVLGFDDNREPDIGDVLFVICDPVSSWVIKKNEETYEVLSGGGNILSDLAESKIAGLNSLSV</sequence>
<dbReference type="Proteomes" id="UP001139011">
    <property type="component" value="Unassembled WGS sequence"/>
</dbReference>
<comment type="caution">
    <text evidence="1">The sequence shown here is derived from an EMBL/GenBank/DDBJ whole genome shotgun (WGS) entry which is preliminary data.</text>
</comment>
<name>A0A9X1X904_9BACL</name>
<accession>A0A9X1X904</accession>
<evidence type="ECO:0000313" key="1">
    <source>
        <dbReference type="EMBL" id="MCK6255350.1"/>
    </source>
</evidence>
<dbReference type="AlphaFoldDB" id="A0A9X1X904"/>
<dbReference type="RefSeq" id="WP_248251189.1">
    <property type="nucleotide sequence ID" value="NZ_JAIWJX010000002.1"/>
</dbReference>
<protein>
    <submittedName>
        <fullName evidence="1">Uncharacterized protein</fullName>
    </submittedName>
</protein>